<gene>
    <name evidence="1" type="ORF">AAFH96_05475</name>
</gene>
<reference evidence="1 2" key="1">
    <citation type="submission" date="2024-04" db="EMBL/GenBank/DDBJ databases">
        <title>Polymorphospora sp. isolated from Baiyangdian Lake in Xiong'an New Area.</title>
        <authorList>
            <person name="Zhang X."/>
            <person name="Liu J."/>
        </authorList>
    </citation>
    <scope>NUCLEOTIDE SEQUENCE [LARGE SCALE GENOMIC DNA]</scope>
    <source>
        <strain evidence="1 2">2-325</strain>
    </source>
</reference>
<comment type="caution">
    <text evidence="1">The sequence shown here is derived from an EMBL/GenBank/DDBJ whole genome shotgun (WGS) entry which is preliminary data.</text>
</comment>
<dbReference type="EMBL" id="JBCGDC010000011">
    <property type="protein sequence ID" value="MFB6392553.1"/>
    <property type="molecule type" value="Genomic_DNA"/>
</dbReference>
<dbReference type="Proteomes" id="UP001582793">
    <property type="component" value="Unassembled WGS sequence"/>
</dbReference>
<evidence type="ECO:0000313" key="1">
    <source>
        <dbReference type="EMBL" id="MFB6392553.1"/>
    </source>
</evidence>
<dbReference type="RefSeq" id="WP_375733269.1">
    <property type="nucleotide sequence ID" value="NZ_JBCGDC010000011.1"/>
</dbReference>
<protein>
    <submittedName>
        <fullName evidence="1">Uncharacterized protein</fullName>
    </submittedName>
</protein>
<sequence length="158" mass="17059">MTDPAWQDPQTVAAIAGVTLPTEYVGYYPDALRSDEWEQTIADHLDELGSTREAVAAKLITDGVTGNQHDGHRNPVANWLARQVEGPAPEVAGIRLEEVGDQVRAQVLDQYGAWQDISVPLPEPVDAFLTVFDASPAERCAWPALLDRSDIAVSAVAA</sequence>
<name>A0ABV5CP14_9ACTN</name>
<evidence type="ECO:0000313" key="2">
    <source>
        <dbReference type="Proteomes" id="UP001582793"/>
    </source>
</evidence>
<keyword evidence="2" id="KW-1185">Reference proteome</keyword>
<organism evidence="1 2">
    <name type="scientific">Polymorphospora lycopeni</name>
    <dbReference type="NCBI Taxonomy" id="3140240"/>
    <lineage>
        <taxon>Bacteria</taxon>
        <taxon>Bacillati</taxon>
        <taxon>Actinomycetota</taxon>
        <taxon>Actinomycetes</taxon>
        <taxon>Micromonosporales</taxon>
        <taxon>Micromonosporaceae</taxon>
        <taxon>Polymorphospora</taxon>
    </lineage>
</organism>
<proteinExistence type="predicted"/>
<accession>A0ABV5CP14</accession>